<keyword evidence="2" id="KW-1185">Reference proteome</keyword>
<dbReference type="EMBL" id="BMAU01021183">
    <property type="protein sequence ID" value="GFX95056.1"/>
    <property type="molecule type" value="Genomic_DNA"/>
</dbReference>
<dbReference type="AlphaFoldDB" id="A0A8X6UW58"/>
<evidence type="ECO:0000313" key="1">
    <source>
        <dbReference type="EMBL" id="GFX95056.1"/>
    </source>
</evidence>
<sequence>MGTVDVCSPPQLMTMHSYDADENECYSETLDFYNRRGLRNMLSIECCVWRCGSPAIMPQLLGGHGRQLVDGVVESRVRNSMPLKTFRVEGSLNVSFHWRVGNTLSGDEVRRCFRVRRRLKSNQSPPGIMGIYGNGPQSHFVETKGDMSSAIFQNESFAEK</sequence>
<reference evidence="1" key="1">
    <citation type="submission" date="2020-08" db="EMBL/GenBank/DDBJ databases">
        <title>Multicomponent nature underlies the extraordinary mechanical properties of spider dragline silk.</title>
        <authorList>
            <person name="Kono N."/>
            <person name="Nakamura H."/>
            <person name="Mori M."/>
            <person name="Yoshida Y."/>
            <person name="Ohtoshi R."/>
            <person name="Malay A.D."/>
            <person name="Moran D.A.P."/>
            <person name="Tomita M."/>
            <person name="Numata K."/>
            <person name="Arakawa K."/>
        </authorList>
    </citation>
    <scope>NUCLEOTIDE SEQUENCE</scope>
</reference>
<comment type="caution">
    <text evidence="1">The sequence shown here is derived from an EMBL/GenBank/DDBJ whole genome shotgun (WGS) entry which is preliminary data.</text>
</comment>
<gene>
    <name evidence="1" type="ORF">TNCV_3605151</name>
</gene>
<proteinExistence type="predicted"/>
<organism evidence="1 2">
    <name type="scientific">Trichonephila clavipes</name>
    <name type="common">Golden silk orbweaver</name>
    <name type="synonym">Nephila clavipes</name>
    <dbReference type="NCBI Taxonomy" id="2585209"/>
    <lineage>
        <taxon>Eukaryota</taxon>
        <taxon>Metazoa</taxon>
        <taxon>Ecdysozoa</taxon>
        <taxon>Arthropoda</taxon>
        <taxon>Chelicerata</taxon>
        <taxon>Arachnida</taxon>
        <taxon>Araneae</taxon>
        <taxon>Araneomorphae</taxon>
        <taxon>Entelegynae</taxon>
        <taxon>Araneoidea</taxon>
        <taxon>Nephilidae</taxon>
        <taxon>Trichonephila</taxon>
    </lineage>
</organism>
<name>A0A8X6UW58_TRICX</name>
<accession>A0A8X6UW58</accession>
<dbReference type="Proteomes" id="UP000887159">
    <property type="component" value="Unassembled WGS sequence"/>
</dbReference>
<evidence type="ECO:0000313" key="2">
    <source>
        <dbReference type="Proteomes" id="UP000887159"/>
    </source>
</evidence>
<protein>
    <submittedName>
        <fullName evidence="1">Uncharacterized protein</fullName>
    </submittedName>
</protein>